<sequence length="343" mass="37584">MSLFASDLEPAPDDSTSKPSASNPPDESPLDSACGSISPESSSCLGPRCAALILDWLRRHAAGAAAAELELPSVPRWPRAADPAALQGVAVKPPHDAAVNGGRQAWLFSPRGYREEAAVLADADELDAAFDHLDYAVFRRFTNTLTRAERIRLDNSIDNALFKIERFLTKRAPDDPSSDPSWKRFEAIRAEVIHRRNEVEQLRIQARRAEEKLARLANLTPEAFEEFVAEVFECLGFQTRAVGGADDQGVDLVLERQGLRAIVQCKYRGKGVVGSPEVQKLLGAVHRTGSHKGYFVTTSTFTLAAERLAADQPLELIDGPRLTELIRQALGPGATREPEPPWF</sequence>
<dbReference type="KEGG" id="ipa:Isop_3134"/>
<name>E8R3W8_ISOPI</name>
<feature type="domain" description="Restriction endonuclease type IV Mrr" evidence="3">
    <location>
        <begin position="217"/>
        <end position="326"/>
    </location>
</feature>
<dbReference type="GO" id="GO:0003677">
    <property type="term" value="F:DNA binding"/>
    <property type="evidence" value="ECO:0007669"/>
    <property type="project" value="InterPro"/>
</dbReference>
<dbReference type="GO" id="GO:0015666">
    <property type="term" value="F:restriction endodeoxyribonuclease activity"/>
    <property type="evidence" value="ECO:0007669"/>
    <property type="project" value="TreeGrafter"/>
</dbReference>
<dbReference type="EMBL" id="CP002353">
    <property type="protein sequence ID" value="ADV63698.1"/>
    <property type="molecule type" value="Genomic_DNA"/>
</dbReference>
<dbReference type="eggNOG" id="COG1787">
    <property type="taxonomic scope" value="Bacteria"/>
</dbReference>
<dbReference type="RefSeq" id="WP_013565986.1">
    <property type="nucleotide sequence ID" value="NC_014962.1"/>
</dbReference>
<accession>E8R3W8</accession>
<dbReference type="STRING" id="575540.Isop_3134"/>
<organism evidence="4 5">
    <name type="scientific">Isosphaera pallida (strain ATCC 43644 / DSM 9630 / IS1B)</name>
    <dbReference type="NCBI Taxonomy" id="575540"/>
    <lineage>
        <taxon>Bacteria</taxon>
        <taxon>Pseudomonadati</taxon>
        <taxon>Planctomycetota</taxon>
        <taxon>Planctomycetia</taxon>
        <taxon>Isosphaerales</taxon>
        <taxon>Isosphaeraceae</taxon>
        <taxon>Isosphaera</taxon>
    </lineage>
</organism>
<dbReference type="InterPro" id="IPR011856">
    <property type="entry name" value="tRNA_endonuc-like_dom_sf"/>
</dbReference>
<feature type="coiled-coil region" evidence="1">
    <location>
        <begin position="192"/>
        <end position="219"/>
    </location>
</feature>
<dbReference type="GO" id="GO:0009307">
    <property type="term" value="P:DNA restriction-modification system"/>
    <property type="evidence" value="ECO:0007669"/>
    <property type="project" value="InterPro"/>
</dbReference>
<keyword evidence="5" id="KW-1185">Reference proteome</keyword>
<dbReference type="AlphaFoldDB" id="E8R3W8"/>
<dbReference type="Gene3D" id="3.40.1350.10">
    <property type="match status" value="1"/>
</dbReference>
<dbReference type="InterPro" id="IPR011335">
    <property type="entry name" value="Restrct_endonuc-II-like"/>
</dbReference>
<dbReference type="PANTHER" id="PTHR30015">
    <property type="entry name" value="MRR RESTRICTION SYSTEM PROTEIN"/>
    <property type="match status" value="1"/>
</dbReference>
<dbReference type="InterPro" id="IPR007560">
    <property type="entry name" value="Restrct_endonuc_IV_Mrr"/>
</dbReference>
<dbReference type="HOGENOM" id="CLU_808396_0_0_0"/>
<dbReference type="InParanoid" id="E8R3W8"/>
<feature type="region of interest" description="Disordered" evidence="2">
    <location>
        <begin position="1"/>
        <end position="43"/>
    </location>
</feature>
<proteinExistence type="predicted"/>
<evidence type="ECO:0000313" key="4">
    <source>
        <dbReference type="EMBL" id="ADV63698.1"/>
    </source>
</evidence>
<dbReference type="PANTHER" id="PTHR30015:SF7">
    <property type="entry name" value="TYPE IV METHYL-DIRECTED RESTRICTION ENZYME ECOKMRR"/>
    <property type="match status" value="1"/>
</dbReference>
<keyword evidence="1" id="KW-0175">Coiled coil</keyword>
<keyword evidence="4" id="KW-0255">Endonuclease</keyword>
<dbReference type="Proteomes" id="UP000008631">
    <property type="component" value="Chromosome"/>
</dbReference>
<gene>
    <name evidence="4" type="ordered locus">Isop_3134</name>
</gene>
<evidence type="ECO:0000256" key="2">
    <source>
        <dbReference type="SAM" id="MobiDB-lite"/>
    </source>
</evidence>
<keyword evidence="4" id="KW-0540">Nuclease</keyword>
<dbReference type="Pfam" id="PF04471">
    <property type="entry name" value="Mrr_cat"/>
    <property type="match status" value="1"/>
</dbReference>
<evidence type="ECO:0000256" key="1">
    <source>
        <dbReference type="SAM" id="Coils"/>
    </source>
</evidence>
<dbReference type="InterPro" id="IPR052906">
    <property type="entry name" value="Type_IV_Methyl-Rstrct_Enzyme"/>
</dbReference>
<evidence type="ECO:0000259" key="3">
    <source>
        <dbReference type="Pfam" id="PF04471"/>
    </source>
</evidence>
<dbReference type="SUPFAM" id="SSF52980">
    <property type="entry name" value="Restriction endonuclease-like"/>
    <property type="match status" value="1"/>
</dbReference>
<keyword evidence="4" id="KW-0378">Hydrolase</keyword>
<reference evidence="4 5" key="2">
    <citation type="journal article" date="2011" name="Stand. Genomic Sci.">
        <title>Complete genome sequence of Isosphaera pallida type strain (IS1B).</title>
        <authorList>
            <consortium name="US DOE Joint Genome Institute (JGI-PGF)"/>
            <person name="Goker M."/>
            <person name="Cleland D."/>
            <person name="Saunders E."/>
            <person name="Lapidus A."/>
            <person name="Nolan M."/>
            <person name="Lucas S."/>
            <person name="Hammon N."/>
            <person name="Deshpande S."/>
            <person name="Cheng J.F."/>
            <person name="Tapia R."/>
            <person name="Han C."/>
            <person name="Goodwin L."/>
            <person name="Pitluck S."/>
            <person name="Liolios K."/>
            <person name="Pagani I."/>
            <person name="Ivanova N."/>
            <person name="Mavromatis K."/>
            <person name="Pati A."/>
            <person name="Chen A."/>
            <person name="Palaniappan K."/>
            <person name="Land M."/>
            <person name="Hauser L."/>
            <person name="Chang Y.J."/>
            <person name="Jeffries C.D."/>
            <person name="Detter J.C."/>
            <person name="Beck B."/>
            <person name="Woyke T."/>
            <person name="Bristow J."/>
            <person name="Eisen J.A."/>
            <person name="Markowitz V."/>
            <person name="Hugenholtz P."/>
            <person name="Kyrpides N.C."/>
            <person name="Klenk H.P."/>
        </authorList>
    </citation>
    <scope>NUCLEOTIDE SEQUENCE [LARGE SCALE GENOMIC DNA]</scope>
    <source>
        <strain evidence="5">ATCC 43644 / DSM 9630 / IS1B</strain>
    </source>
</reference>
<protein>
    <submittedName>
        <fullName evidence="4">Restriction endonuclease</fullName>
    </submittedName>
</protein>
<reference key="1">
    <citation type="submission" date="2010-11" db="EMBL/GenBank/DDBJ databases">
        <title>The complete sequence of chromosome of Isophaera pallida ATCC 43644.</title>
        <authorList>
            <consortium name="US DOE Joint Genome Institute (JGI-PGF)"/>
            <person name="Lucas S."/>
            <person name="Copeland A."/>
            <person name="Lapidus A."/>
            <person name="Bruce D."/>
            <person name="Goodwin L."/>
            <person name="Pitluck S."/>
            <person name="Kyrpides N."/>
            <person name="Mavromatis K."/>
            <person name="Pagani I."/>
            <person name="Ivanova N."/>
            <person name="Saunders E."/>
            <person name="Brettin T."/>
            <person name="Detter J.C."/>
            <person name="Han C."/>
            <person name="Tapia R."/>
            <person name="Land M."/>
            <person name="Hauser L."/>
            <person name="Markowitz V."/>
            <person name="Cheng J.-F."/>
            <person name="Hugenholtz P."/>
            <person name="Woyke T."/>
            <person name="Wu D."/>
            <person name="Eisen J.A."/>
        </authorList>
    </citation>
    <scope>NUCLEOTIDE SEQUENCE</scope>
    <source>
        <strain>ATCC 43644</strain>
    </source>
</reference>
<evidence type="ECO:0000313" key="5">
    <source>
        <dbReference type="Proteomes" id="UP000008631"/>
    </source>
</evidence>